<evidence type="ECO:0000313" key="3">
    <source>
        <dbReference type="WBParaSite" id="GPLIN_000352700"/>
    </source>
</evidence>
<dbReference type="Proteomes" id="UP000050741">
    <property type="component" value="Unassembled WGS sequence"/>
</dbReference>
<reference evidence="2" key="2">
    <citation type="submission" date="2014-05" db="EMBL/GenBank/DDBJ databases">
        <title>The genome and life-stage specific transcriptomes of Globodera pallida elucidate key aspects of plant parasitism by a cyst nematode.</title>
        <authorList>
            <person name="Cotton J.A."/>
            <person name="Lilley C.J."/>
            <person name="Jones L.M."/>
            <person name="Kikuchi T."/>
            <person name="Reid A.J."/>
            <person name="Thorpe P."/>
            <person name="Tsai I.J."/>
            <person name="Beasley H."/>
            <person name="Blok V."/>
            <person name="Cock P.J.A."/>
            <person name="Van den Akker S.E."/>
            <person name="Holroyd N."/>
            <person name="Hunt M."/>
            <person name="Mantelin S."/>
            <person name="Naghra H."/>
            <person name="Pain A."/>
            <person name="Palomares-Rius J.E."/>
            <person name="Zarowiecki M."/>
            <person name="Berriman M."/>
            <person name="Jones J.T."/>
            <person name="Urwin P.E."/>
        </authorList>
    </citation>
    <scope>NUCLEOTIDE SEQUENCE [LARGE SCALE GENOMIC DNA]</scope>
    <source>
        <strain evidence="2">Lindley</strain>
    </source>
</reference>
<sequence length="374" mass="41955">MFFINVVYELAFLFLPIGTIFWPDLQGAYPFIQRDAPVGGLCRGMEYGHGQFQRENEGSFGYLRGFGNRGRETRTAIDGSRLASGGACPCPPLSFLPNDGLTVHIATTVLDLLHLADYFQVDWERCDAHLVNCAEIPLLQRFLLVDGYRLAKMKDFFLRSLSIVRLKEFMQANRGKLSPSIGEKFSFELSMRLSESKRVRVRRVSSAESAGDSGEETGETGSTRPLPTLAPTTAKNGRRQNRAPTAPPPYIAIEGPSDEIKLCEMPRWAAYAGAWNTATGSFKENLRERCDIHLVNCAEIPLIQRFLIVDGYRLAKMKDFFLRSLSIVRLKEFMQVTRGELSPSIGKKFRLSCPCDFLKVSREARASTEAPNAY</sequence>
<name>A0A183BSE1_GLOPA</name>
<protein>
    <submittedName>
        <fullName evidence="3">FBD domain-containing protein</fullName>
    </submittedName>
</protein>
<reference evidence="3" key="3">
    <citation type="submission" date="2016-06" db="UniProtKB">
        <authorList>
            <consortium name="WormBaseParasite"/>
        </authorList>
    </citation>
    <scope>IDENTIFICATION</scope>
</reference>
<dbReference type="WBParaSite" id="GPLIN_000352700">
    <property type="protein sequence ID" value="GPLIN_000352700"/>
    <property type="gene ID" value="GPLIN_000352700"/>
</dbReference>
<organism evidence="2 3">
    <name type="scientific">Globodera pallida</name>
    <name type="common">Potato cyst nematode worm</name>
    <name type="synonym">Heterodera pallida</name>
    <dbReference type="NCBI Taxonomy" id="36090"/>
    <lineage>
        <taxon>Eukaryota</taxon>
        <taxon>Metazoa</taxon>
        <taxon>Ecdysozoa</taxon>
        <taxon>Nematoda</taxon>
        <taxon>Chromadorea</taxon>
        <taxon>Rhabditida</taxon>
        <taxon>Tylenchina</taxon>
        <taxon>Tylenchomorpha</taxon>
        <taxon>Tylenchoidea</taxon>
        <taxon>Heteroderidae</taxon>
        <taxon>Heteroderinae</taxon>
        <taxon>Globodera</taxon>
    </lineage>
</organism>
<feature type="compositionally biased region" description="Low complexity" evidence="1">
    <location>
        <begin position="219"/>
        <end position="234"/>
    </location>
</feature>
<evidence type="ECO:0000256" key="1">
    <source>
        <dbReference type="SAM" id="MobiDB-lite"/>
    </source>
</evidence>
<dbReference type="PANTHER" id="PTHR22744:SF14">
    <property type="entry name" value="BTB DOMAIN-CONTAINING PROTEIN-RELATED"/>
    <property type="match status" value="1"/>
</dbReference>
<evidence type="ECO:0000313" key="2">
    <source>
        <dbReference type="Proteomes" id="UP000050741"/>
    </source>
</evidence>
<accession>A0A183BSE1</accession>
<reference evidence="2" key="1">
    <citation type="submission" date="2013-12" db="EMBL/GenBank/DDBJ databases">
        <authorList>
            <person name="Aslett M."/>
        </authorList>
    </citation>
    <scope>NUCLEOTIDE SEQUENCE [LARGE SCALE GENOMIC DNA]</scope>
    <source>
        <strain evidence="2">Lindley</strain>
    </source>
</reference>
<dbReference type="PANTHER" id="PTHR22744">
    <property type="entry name" value="HELIX LOOP HELIX PROTEIN 21-RELATED"/>
    <property type="match status" value="1"/>
</dbReference>
<keyword evidence="2" id="KW-1185">Reference proteome</keyword>
<feature type="region of interest" description="Disordered" evidence="1">
    <location>
        <begin position="204"/>
        <end position="251"/>
    </location>
</feature>
<dbReference type="AlphaFoldDB" id="A0A183BSE1"/>
<proteinExistence type="predicted"/>